<feature type="region of interest" description="Disordered" evidence="3">
    <location>
        <begin position="329"/>
        <end position="363"/>
    </location>
</feature>
<dbReference type="InterPro" id="IPR032675">
    <property type="entry name" value="LRR_dom_sf"/>
</dbReference>
<evidence type="ECO:0008006" key="6">
    <source>
        <dbReference type="Google" id="ProtNLM"/>
    </source>
</evidence>
<evidence type="ECO:0000313" key="5">
    <source>
        <dbReference type="Proteomes" id="UP001295684"/>
    </source>
</evidence>
<dbReference type="Gene3D" id="3.80.10.10">
    <property type="entry name" value="Ribonuclease Inhibitor"/>
    <property type="match status" value="2"/>
</dbReference>
<organism evidence="4 5">
    <name type="scientific">Euplotes crassus</name>
    <dbReference type="NCBI Taxonomy" id="5936"/>
    <lineage>
        <taxon>Eukaryota</taxon>
        <taxon>Sar</taxon>
        <taxon>Alveolata</taxon>
        <taxon>Ciliophora</taxon>
        <taxon>Intramacronucleata</taxon>
        <taxon>Spirotrichea</taxon>
        <taxon>Hypotrichia</taxon>
        <taxon>Euplotida</taxon>
        <taxon>Euplotidae</taxon>
        <taxon>Moneuplotes</taxon>
    </lineage>
</organism>
<keyword evidence="5" id="KW-1185">Reference proteome</keyword>
<dbReference type="Pfam" id="PF13516">
    <property type="entry name" value="LRR_6"/>
    <property type="match status" value="3"/>
</dbReference>
<dbReference type="InterPro" id="IPR052201">
    <property type="entry name" value="LRR-containing_regulator"/>
</dbReference>
<sequence length="1141" mass="130639">MITKTSTNSGVTKLPKLLGKRDTPDLELKEKTFDKIKSKLTQNDQFKHRAKILKEISEELITEKTIQSSHNGENKVLYRKNIHSKDYRDKIIKKKQSLQRKKRENSCKENGTIHWTSFNFPPKKTKKLTDILNISDSEGPVEENLKSIEAIKQIYNKATDLGVMDKPKPKQYFFHTDEQQQNAEMEILKEPESVKRFNSIIKTKKIKSKKVLCKIQNLKVQSISSDYRSNSRFDHYSVNNLKTENKATDILAQNFKRTMNMSVDDYKTCVKPRVDVGRKSCNQFSIRVARRETGKIRNKSVSNSLNKSVDTPMDSENLQSFISRRNNRFLNKFSTPGPKNPDYSTGRSIGHSASMNKLQRSQSSRKIRFFNRQKSVDRMNKRKIKIEKQILTNQQRMALQKCEEALCEIGLECFGILPGKIVSELYHSKCKDLKIDPTEKQFRRFLDFCRTSMKGRSIKLRDCGFGTQSCKIFSDILKNYDISKLDLRQNIIGNKGVKELCKGIKASDTLIHIDLGSNDITNDGANHLFNAIMNHQNLYSFNLANVDGLHRNRLGLNGCKGINKLLKNNKVLAMIDIADNSIGNEGIRHMLEGVDPHESNLVFINLSNNGLSQGCINELANLLNSSSLKEIRLSENLLNDSSAQELAYFFYRGKCKLAKLDLSDNHLTSNGVSILSHALKLNPYLSHLNLENNELFKGEEFSKITILLKCNKVLKSINLSKCGLGPKEAEDIAAGLSENRGLLSLNLSKNKILSSGAKSIFEALESESSGLQSLDLSSNTIESEAVPSLIKTLEDNISLQRLNLYNNMITEDVGRSLSIAVKNNQNIKSLNLAFNTLDKQDMRAIKEYCKRNIQNSEKLGLPAIRDELVHLMQTDEGITVTEQQILDCVKRSKGERFSLEKEFIRGQDNFELMKENQKKKHIQLLQSKSDVEEKIDELEITYERLNRDGVIIAKKFQEKEEDMKFKVNLTESLQNSLKGQIQKCIDQVDVKKKDIQGILYQYKRELERTQKMMLMKKLVHDNLQEDVTKMKEEIEQIKINKEQIKSISTLRRTKTSYYKSCKSIKGSPCKSCSPMKKYRSPDKKKILKISNNIDYGVNKESQEVTMTEIKLFGDNGPKEIKTPKKKKSRKRISIKRKLTVI</sequence>
<feature type="compositionally biased region" description="Basic residues" evidence="3">
    <location>
        <begin position="1123"/>
        <end position="1141"/>
    </location>
</feature>
<evidence type="ECO:0000256" key="3">
    <source>
        <dbReference type="SAM" id="MobiDB-lite"/>
    </source>
</evidence>
<keyword evidence="1" id="KW-0677">Repeat</keyword>
<evidence type="ECO:0000313" key="4">
    <source>
        <dbReference type="EMBL" id="CAI2372811.1"/>
    </source>
</evidence>
<protein>
    <recommendedName>
        <fullName evidence="6">Leucine-rich repeat-containing protein</fullName>
    </recommendedName>
</protein>
<feature type="coiled-coil region" evidence="2">
    <location>
        <begin position="921"/>
        <end position="948"/>
    </location>
</feature>
<dbReference type="InterPro" id="IPR001611">
    <property type="entry name" value="Leu-rich_rpt"/>
</dbReference>
<dbReference type="SMART" id="SM00368">
    <property type="entry name" value="LRR_RI"/>
    <property type="match status" value="10"/>
</dbReference>
<dbReference type="EMBL" id="CAMPGE010014119">
    <property type="protein sequence ID" value="CAI2372811.1"/>
    <property type="molecule type" value="Genomic_DNA"/>
</dbReference>
<accession>A0AAD1XHG7</accession>
<proteinExistence type="predicted"/>
<evidence type="ECO:0000256" key="1">
    <source>
        <dbReference type="ARBA" id="ARBA00022737"/>
    </source>
</evidence>
<feature type="compositionally biased region" description="Polar residues" evidence="3">
    <location>
        <begin position="342"/>
        <end position="362"/>
    </location>
</feature>
<name>A0AAD1XHG7_EUPCR</name>
<dbReference type="Proteomes" id="UP001295684">
    <property type="component" value="Unassembled WGS sequence"/>
</dbReference>
<feature type="region of interest" description="Disordered" evidence="3">
    <location>
        <begin position="1117"/>
        <end position="1141"/>
    </location>
</feature>
<comment type="caution">
    <text evidence="4">The sequence shown here is derived from an EMBL/GenBank/DDBJ whole genome shotgun (WGS) entry which is preliminary data.</text>
</comment>
<dbReference type="PANTHER" id="PTHR24111:SF0">
    <property type="entry name" value="LEUCINE-RICH REPEAT-CONTAINING PROTEIN"/>
    <property type="match status" value="1"/>
</dbReference>
<keyword evidence="2" id="KW-0175">Coiled coil</keyword>
<dbReference type="SUPFAM" id="SSF52047">
    <property type="entry name" value="RNI-like"/>
    <property type="match status" value="1"/>
</dbReference>
<gene>
    <name evidence="4" type="ORF">ECRASSUSDP1_LOCUS14145</name>
</gene>
<feature type="coiled-coil region" evidence="2">
    <location>
        <begin position="1020"/>
        <end position="1047"/>
    </location>
</feature>
<dbReference type="AlphaFoldDB" id="A0AAD1XHG7"/>
<reference evidence="4" key="1">
    <citation type="submission" date="2023-07" db="EMBL/GenBank/DDBJ databases">
        <authorList>
            <consortium name="AG Swart"/>
            <person name="Singh M."/>
            <person name="Singh A."/>
            <person name="Seah K."/>
            <person name="Emmerich C."/>
        </authorList>
    </citation>
    <scope>NUCLEOTIDE SEQUENCE</scope>
    <source>
        <strain evidence="4">DP1</strain>
    </source>
</reference>
<dbReference type="PANTHER" id="PTHR24111">
    <property type="entry name" value="LEUCINE-RICH REPEAT-CONTAINING PROTEIN 34"/>
    <property type="match status" value="1"/>
</dbReference>
<evidence type="ECO:0000256" key="2">
    <source>
        <dbReference type="SAM" id="Coils"/>
    </source>
</evidence>